<reference evidence="2 3" key="1">
    <citation type="submission" date="2020-04" db="EMBL/GenBank/DDBJ databases">
        <authorList>
            <person name="Liu S."/>
        </authorList>
    </citation>
    <scope>NUCLEOTIDE SEQUENCE [LARGE SCALE GENOMIC DNA]</scope>
    <source>
        <strain evidence="2 3">CGMCC 1.15091</strain>
    </source>
</reference>
<keyword evidence="3" id="KW-1185">Reference proteome</keyword>
<proteinExistence type="inferred from homology"/>
<comment type="caution">
    <text evidence="2">The sequence shown here is derived from an EMBL/GenBank/DDBJ whole genome shotgun (WGS) entry which is preliminary data.</text>
</comment>
<name>A0ABX1JRB2_9MICC</name>
<dbReference type="EMBL" id="JAAZSR010000200">
    <property type="protein sequence ID" value="NKX51276.1"/>
    <property type="molecule type" value="Genomic_DNA"/>
</dbReference>
<dbReference type="PANTHER" id="PTHR24305:SF166">
    <property type="entry name" value="CYTOCHROME P450 12A4, MITOCHONDRIAL-RELATED"/>
    <property type="match status" value="1"/>
</dbReference>
<dbReference type="Pfam" id="PF00067">
    <property type="entry name" value="p450"/>
    <property type="match status" value="1"/>
</dbReference>
<evidence type="ECO:0000313" key="3">
    <source>
        <dbReference type="Proteomes" id="UP000523795"/>
    </source>
</evidence>
<accession>A0ABX1JRB2</accession>
<dbReference type="InterPro" id="IPR050121">
    <property type="entry name" value="Cytochrome_P450_monoxygenase"/>
</dbReference>
<dbReference type="PANTHER" id="PTHR24305">
    <property type="entry name" value="CYTOCHROME P450"/>
    <property type="match status" value="1"/>
</dbReference>
<protein>
    <submittedName>
        <fullName evidence="2">Cytochrome P450</fullName>
    </submittedName>
</protein>
<sequence length="444" mass="49418">MNQRPLPKATVGEPAAVIAEVFLPAAAKGPLLRRPRAVAMAERFGLDERAVRRLQKLHSRHPAGPVLLRLPFRHQALALAPDHLRYILGHSPAPFPTASSEKRAALAHFEPRNVLISHGPDRAARRRLQEQVLDAGHPVHQLAGHFMPIVRGEAEVLLRRAEPGGLDWAAFVESWDRILRRVVFGDHARDDRELTDMLTRLRADANWAFLNPRRTKLRNRFPTAIEERLAAAEEGSLARFMAGMDTSGKAAPVDQVPQWLFALGNAAMPASRTLAVLAARGEQAGPARQEARRDETGGRHLPYLRSCVLEVLRLWPTTPMILRQTTRSVQWEDGVMPARCGVLIFVPYFGRDDRHLDHAHDFRPGRGLEEEKPGGWPRIPFSDGPAACPGKQLTLLLTSAMLAHLLRDRQFTVAPHHDLAPGKPLPGTLDHFSLRLAVEPLPTE</sequence>
<dbReference type="Proteomes" id="UP000523795">
    <property type="component" value="Unassembled WGS sequence"/>
</dbReference>
<organism evidence="2 3">
    <name type="scientific">Arthrobacter deserti</name>
    <dbReference type="NCBI Taxonomy" id="1742687"/>
    <lineage>
        <taxon>Bacteria</taxon>
        <taxon>Bacillati</taxon>
        <taxon>Actinomycetota</taxon>
        <taxon>Actinomycetes</taxon>
        <taxon>Micrococcales</taxon>
        <taxon>Micrococcaceae</taxon>
        <taxon>Arthrobacter</taxon>
    </lineage>
</organism>
<evidence type="ECO:0000256" key="1">
    <source>
        <dbReference type="ARBA" id="ARBA00010617"/>
    </source>
</evidence>
<dbReference type="Gene3D" id="1.10.630.10">
    <property type="entry name" value="Cytochrome P450"/>
    <property type="match status" value="1"/>
</dbReference>
<evidence type="ECO:0000313" key="2">
    <source>
        <dbReference type="EMBL" id="NKX51276.1"/>
    </source>
</evidence>
<comment type="similarity">
    <text evidence="1">Belongs to the cytochrome P450 family.</text>
</comment>
<dbReference type="SUPFAM" id="SSF48264">
    <property type="entry name" value="Cytochrome P450"/>
    <property type="match status" value="1"/>
</dbReference>
<gene>
    <name evidence="2" type="ORF">HER39_12005</name>
</gene>
<dbReference type="InterPro" id="IPR036396">
    <property type="entry name" value="Cyt_P450_sf"/>
</dbReference>
<dbReference type="InterPro" id="IPR001128">
    <property type="entry name" value="Cyt_P450"/>
</dbReference>